<name>A0ABY4IPX6_9MICO</name>
<feature type="transmembrane region" description="Helical" evidence="1">
    <location>
        <begin position="164"/>
        <end position="181"/>
    </location>
</feature>
<evidence type="ECO:0000313" key="2">
    <source>
        <dbReference type="EMBL" id="UPL14669.1"/>
    </source>
</evidence>
<feature type="transmembrane region" description="Helical" evidence="1">
    <location>
        <begin position="350"/>
        <end position="368"/>
    </location>
</feature>
<accession>A0ABY4IPX6</accession>
<keyword evidence="1" id="KW-0472">Membrane</keyword>
<feature type="transmembrane region" description="Helical" evidence="1">
    <location>
        <begin position="12"/>
        <end position="36"/>
    </location>
</feature>
<dbReference type="Pfam" id="PF06772">
    <property type="entry name" value="LtrA"/>
    <property type="match status" value="1"/>
</dbReference>
<evidence type="ECO:0000256" key="1">
    <source>
        <dbReference type="SAM" id="Phobius"/>
    </source>
</evidence>
<protein>
    <submittedName>
        <fullName evidence="2">Low temperature requirement protein A</fullName>
    </submittedName>
</protein>
<dbReference type="PANTHER" id="PTHR36840:SF1">
    <property type="entry name" value="BLL5714 PROTEIN"/>
    <property type="match status" value="1"/>
</dbReference>
<dbReference type="InterPro" id="IPR010640">
    <property type="entry name" value="Low_temperature_requirement_A"/>
</dbReference>
<feature type="transmembrane region" description="Helical" evidence="1">
    <location>
        <begin position="48"/>
        <end position="70"/>
    </location>
</feature>
<feature type="transmembrane region" description="Helical" evidence="1">
    <location>
        <begin position="77"/>
        <end position="97"/>
    </location>
</feature>
<feature type="transmembrane region" description="Helical" evidence="1">
    <location>
        <begin position="201"/>
        <end position="219"/>
    </location>
</feature>
<feature type="transmembrane region" description="Helical" evidence="1">
    <location>
        <begin position="301"/>
        <end position="322"/>
    </location>
</feature>
<reference evidence="2 3" key="1">
    <citation type="submission" date="2021-06" db="EMBL/GenBank/DDBJ databases">
        <title>Genome-based taxonomic framework of Microbacterium strains isolated from marine environment, the description of four new species and reclassification of four preexisting species.</title>
        <authorList>
            <person name="Lee S.D."/>
            <person name="Kim S.-M."/>
            <person name="Byeon Y.-S."/>
            <person name="Yang H.L."/>
            <person name="Kim I.S."/>
        </authorList>
    </citation>
    <scope>NUCLEOTIDE SEQUENCE [LARGE SCALE GENOMIC DNA]</scope>
    <source>
        <strain evidence="2 3">SSW1-36</strain>
    </source>
</reference>
<dbReference type="EMBL" id="CP078077">
    <property type="protein sequence ID" value="UPL14669.1"/>
    <property type="molecule type" value="Genomic_DNA"/>
</dbReference>
<keyword evidence="1" id="KW-0812">Transmembrane</keyword>
<gene>
    <name evidence="2" type="ORF">KV396_09330</name>
</gene>
<keyword evidence="3" id="KW-1185">Reference proteome</keyword>
<sequence>MIPRDAAQPHRVASSLELFFDLVFVVAVSIASAQLHHALSEGHLQHGIISYAMLFFAIWWAWMNFTWFATAFDTDDWLYRVTTIVQMSGVLVLAAGIPSAFEHGHFGLVVIGYVVMRIAMVAQWLRASRAAGPLRQATRRYAFGIAAVQVLWILFLLVPDGPFQLVAFAAFALLEMSIPVFAEHERQTPWHPHHITERYGLFTLIVLGESLLASANAIIEALHEAESFVPFISISVLTLVVTASLWWIYFWPEHHRAVGSFGSSLRYGYTHYLIFAAAAAFSAGIEVELDVLTGKSELSSTAASFTVTVPIAVFLLGVWWVAIRRSADRVVNTVVPIGAVLVLLDPILPVPVALTAVIMVIIVVFLVLHPPVPEKKAAVIENA</sequence>
<evidence type="ECO:0000313" key="3">
    <source>
        <dbReference type="Proteomes" id="UP000831963"/>
    </source>
</evidence>
<feature type="transmembrane region" description="Helical" evidence="1">
    <location>
        <begin position="141"/>
        <end position="158"/>
    </location>
</feature>
<feature type="transmembrane region" description="Helical" evidence="1">
    <location>
        <begin position="103"/>
        <end position="120"/>
    </location>
</feature>
<dbReference type="Proteomes" id="UP000831963">
    <property type="component" value="Chromosome"/>
</dbReference>
<feature type="transmembrane region" description="Helical" evidence="1">
    <location>
        <begin position="231"/>
        <end position="251"/>
    </location>
</feature>
<organism evidence="2 3">
    <name type="scientific">Microbacterium galbinum</name>
    <dbReference type="NCBI Taxonomy" id="2851646"/>
    <lineage>
        <taxon>Bacteria</taxon>
        <taxon>Bacillati</taxon>
        <taxon>Actinomycetota</taxon>
        <taxon>Actinomycetes</taxon>
        <taxon>Micrococcales</taxon>
        <taxon>Microbacteriaceae</taxon>
        <taxon>Microbacterium</taxon>
    </lineage>
</organism>
<keyword evidence="1" id="KW-1133">Transmembrane helix</keyword>
<proteinExistence type="predicted"/>
<dbReference type="PANTHER" id="PTHR36840">
    <property type="entry name" value="BLL5714 PROTEIN"/>
    <property type="match status" value="1"/>
</dbReference>
<feature type="transmembrane region" description="Helical" evidence="1">
    <location>
        <begin position="272"/>
        <end position="289"/>
    </location>
</feature>
<dbReference type="RefSeq" id="WP_247955538.1">
    <property type="nucleotide sequence ID" value="NZ_CP078077.1"/>
</dbReference>